<evidence type="ECO:0000313" key="5">
    <source>
        <dbReference type="Proteomes" id="UP000038010"/>
    </source>
</evidence>
<dbReference type="GO" id="GO:0004022">
    <property type="term" value="F:alcohol dehydrogenase (NAD+) activity"/>
    <property type="evidence" value="ECO:0007669"/>
    <property type="project" value="TreeGrafter"/>
</dbReference>
<dbReference type="RefSeq" id="XP_017998707.1">
    <property type="nucleotide sequence ID" value="XM_018146141.1"/>
</dbReference>
<accession>A0A0N1NZH0</accession>
<dbReference type="GeneID" id="28738021"/>
<dbReference type="InterPro" id="IPR001670">
    <property type="entry name" value="ADH_Fe/GldA"/>
</dbReference>
<organism evidence="4 5">
    <name type="scientific">Cyphellophora attinorum</name>
    <dbReference type="NCBI Taxonomy" id="1664694"/>
    <lineage>
        <taxon>Eukaryota</taxon>
        <taxon>Fungi</taxon>
        <taxon>Dikarya</taxon>
        <taxon>Ascomycota</taxon>
        <taxon>Pezizomycotina</taxon>
        <taxon>Eurotiomycetes</taxon>
        <taxon>Chaetothyriomycetidae</taxon>
        <taxon>Chaetothyriales</taxon>
        <taxon>Cyphellophoraceae</taxon>
        <taxon>Cyphellophora</taxon>
    </lineage>
</organism>
<dbReference type="CDD" id="cd08192">
    <property type="entry name" value="MAR-like"/>
    <property type="match status" value="1"/>
</dbReference>
<name>A0A0N1NZH0_9EURO</name>
<evidence type="ECO:0000259" key="3">
    <source>
        <dbReference type="Pfam" id="PF25137"/>
    </source>
</evidence>
<dbReference type="EMBL" id="LFJN01000017">
    <property type="protein sequence ID" value="KPI38744.1"/>
    <property type="molecule type" value="Genomic_DNA"/>
</dbReference>
<dbReference type="InterPro" id="IPR056798">
    <property type="entry name" value="ADH_Fe_C"/>
</dbReference>
<dbReference type="VEuPathDB" id="FungiDB:AB675_5894"/>
<sequence length="425" mass="45639">MTAVLATADSFHPAFPDRSVPNIAYGSSSFSQLCAQHVSRTLGCRRAYIIASTSLAKNTPHLTNLVSTLEQSGITVVRARTGFSPHTKWDQVIACSADARPLRPDCIITLGGGSLTDAAKVICWMLAQPSSIDSISGLETMSEHGYPETFNHNLNPPTVKHVAIPTTLSGGEYQSISGMTRTDITNGESVQRKVLFSPPEANPTLVILSPSLTLTTPLHTWLSTGVRALDHCVETLCSLLSNPKGDASAVEGLKLLIPGLLGTRADPEGPEARFQCMLGVIQAMSAVGTGVPMGASHAIGHQLGPLGVGHGETSCVLLPSVCKWNHKVGANVERQERARELLLKIDAVVDVLTKADGKGKERDLGDILDIVIRALGMPRSLRDVGVGREQLDMLARNSLKDHWIMTNPKPIDQKEWVMEILEMAF</sequence>
<feature type="domain" description="Fe-containing alcohol dehydrogenase-like C-terminal" evidence="3">
    <location>
        <begin position="223"/>
        <end position="424"/>
    </location>
</feature>
<comment type="caution">
    <text evidence="4">The sequence shown here is derived from an EMBL/GenBank/DDBJ whole genome shotgun (WGS) entry which is preliminary data.</text>
</comment>
<evidence type="ECO:0000256" key="1">
    <source>
        <dbReference type="ARBA" id="ARBA00023002"/>
    </source>
</evidence>
<gene>
    <name evidence="4" type="ORF">AB675_5894</name>
</gene>
<evidence type="ECO:0000259" key="2">
    <source>
        <dbReference type="Pfam" id="PF00465"/>
    </source>
</evidence>
<dbReference type="GO" id="GO:0005739">
    <property type="term" value="C:mitochondrion"/>
    <property type="evidence" value="ECO:0007669"/>
    <property type="project" value="TreeGrafter"/>
</dbReference>
<dbReference type="Pfam" id="PF00465">
    <property type="entry name" value="Fe-ADH"/>
    <property type="match status" value="1"/>
</dbReference>
<keyword evidence="5" id="KW-1185">Reference proteome</keyword>
<evidence type="ECO:0000313" key="4">
    <source>
        <dbReference type="EMBL" id="KPI38744.1"/>
    </source>
</evidence>
<dbReference type="AlphaFoldDB" id="A0A0N1NZH0"/>
<dbReference type="PANTHER" id="PTHR11496:SF107">
    <property type="entry name" value="ALCOHOL DEHYDROGENASE, PUTATIVE (AFU_ORTHOLOGUE AFUA_1G06800)-RELATED"/>
    <property type="match status" value="1"/>
</dbReference>
<dbReference type="STRING" id="1664694.A0A0N1NZH0"/>
<dbReference type="OrthoDB" id="339764at2759"/>
<dbReference type="GO" id="GO:0046872">
    <property type="term" value="F:metal ion binding"/>
    <property type="evidence" value="ECO:0007669"/>
    <property type="project" value="InterPro"/>
</dbReference>
<feature type="domain" description="Alcohol dehydrogenase iron-type/glycerol dehydrogenase GldA" evidence="2">
    <location>
        <begin position="23"/>
        <end position="210"/>
    </location>
</feature>
<keyword evidence="1" id="KW-0560">Oxidoreductase</keyword>
<protein>
    <submittedName>
        <fullName evidence="4">Alcohol dehydrogenase 4</fullName>
    </submittedName>
</protein>
<dbReference type="Gene3D" id="1.20.1090.10">
    <property type="entry name" value="Dehydroquinate synthase-like - alpha domain"/>
    <property type="match status" value="1"/>
</dbReference>
<proteinExistence type="predicted"/>
<dbReference type="InterPro" id="IPR039697">
    <property type="entry name" value="Alcohol_dehydrogenase_Fe"/>
</dbReference>
<dbReference type="PANTHER" id="PTHR11496">
    <property type="entry name" value="ALCOHOL DEHYDROGENASE"/>
    <property type="match status" value="1"/>
</dbReference>
<dbReference type="Gene3D" id="3.40.50.1970">
    <property type="match status" value="1"/>
</dbReference>
<dbReference type="SUPFAM" id="SSF56796">
    <property type="entry name" value="Dehydroquinate synthase-like"/>
    <property type="match status" value="1"/>
</dbReference>
<dbReference type="Proteomes" id="UP000038010">
    <property type="component" value="Unassembled WGS sequence"/>
</dbReference>
<dbReference type="Pfam" id="PF25137">
    <property type="entry name" value="ADH_Fe_C"/>
    <property type="match status" value="1"/>
</dbReference>
<reference evidence="4 5" key="1">
    <citation type="submission" date="2015-06" db="EMBL/GenBank/DDBJ databases">
        <title>Draft genome of the ant-associated black yeast Phialophora attae CBS 131958.</title>
        <authorList>
            <person name="Moreno L.F."/>
            <person name="Stielow B.J."/>
            <person name="de Hoog S."/>
            <person name="Vicente V.A."/>
            <person name="Weiss V.A."/>
            <person name="de Vries M."/>
            <person name="Cruz L.M."/>
            <person name="Souza E.M."/>
        </authorList>
    </citation>
    <scope>NUCLEOTIDE SEQUENCE [LARGE SCALE GENOMIC DNA]</scope>
    <source>
        <strain evidence="4 5">CBS 131958</strain>
    </source>
</reference>